<dbReference type="RefSeq" id="WP_104121029.1">
    <property type="nucleotide sequence ID" value="NZ_PRKW01000003.1"/>
</dbReference>
<evidence type="ECO:0000313" key="1">
    <source>
        <dbReference type="EMBL" id="PPB49543.1"/>
    </source>
</evidence>
<gene>
    <name evidence="1" type="ORF">C4K88_07580</name>
</gene>
<evidence type="ECO:0000313" key="2">
    <source>
        <dbReference type="Proteomes" id="UP000239297"/>
    </source>
</evidence>
<protein>
    <submittedName>
        <fullName evidence="1">Uncharacterized protein</fullName>
    </submittedName>
</protein>
<dbReference type="OrthoDB" id="3392321at2"/>
<organism evidence="1 2">
    <name type="scientific">Arthrobacter pityocampae</name>
    <dbReference type="NCBI Taxonomy" id="547334"/>
    <lineage>
        <taxon>Bacteria</taxon>
        <taxon>Bacillati</taxon>
        <taxon>Actinomycetota</taxon>
        <taxon>Actinomycetes</taxon>
        <taxon>Micrococcales</taxon>
        <taxon>Micrococcaceae</taxon>
        <taxon>Arthrobacter</taxon>
    </lineage>
</organism>
<dbReference type="AlphaFoldDB" id="A0A2S5IYC8"/>
<name>A0A2S5IYC8_9MICC</name>
<sequence>MSSDWIVMSVDEPTEGIVLEALREVVDAVDVRSSPDGHFLGLLDDQGVVLLVVERPKLIRTPAEVSRLHPGADISAPSGTAGIPDVFTGPAHGDRPAPVWWQDLHASANVPRTDHLADALAHAVARRSRGVVVVPRTISRPPELQEAP</sequence>
<dbReference type="EMBL" id="PRKW01000003">
    <property type="protein sequence ID" value="PPB49543.1"/>
    <property type="molecule type" value="Genomic_DNA"/>
</dbReference>
<accession>A0A2S5IYC8</accession>
<proteinExistence type="predicted"/>
<comment type="caution">
    <text evidence="1">The sequence shown here is derived from an EMBL/GenBank/DDBJ whole genome shotgun (WGS) entry which is preliminary data.</text>
</comment>
<reference evidence="1 2" key="1">
    <citation type="journal article" date="2014" name="Int. J. Syst. Evol. Microbiol.">
        <title>Arthrobacter pityocampae sp. nov., isolated from Thaumetopoea pityocampa (Lep., Thaumetopoeidae).</title>
        <authorList>
            <person name="Ince I.A."/>
            <person name="Demirbag Z."/>
            <person name="Kati H."/>
        </authorList>
    </citation>
    <scope>NUCLEOTIDE SEQUENCE [LARGE SCALE GENOMIC DNA]</scope>
    <source>
        <strain evidence="1 2">Tp2</strain>
    </source>
</reference>
<keyword evidence="2" id="KW-1185">Reference proteome</keyword>
<dbReference type="Proteomes" id="UP000239297">
    <property type="component" value="Unassembled WGS sequence"/>
</dbReference>